<name>G1SJP0_RABIT</name>
<dbReference type="OrthoDB" id="408631at2759"/>
<dbReference type="InterPro" id="IPR013094">
    <property type="entry name" value="AB_hydrolase_3"/>
</dbReference>
<reference evidence="4" key="3">
    <citation type="submission" date="2025-09" db="UniProtKB">
        <authorList>
            <consortium name="Ensembl"/>
        </authorList>
    </citation>
    <scope>IDENTIFICATION</scope>
    <source>
        <strain evidence="4">Thorbecke</strain>
    </source>
</reference>
<dbReference type="RefSeq" id="XP_002721559.1">
    <property type="nucleotide sequence ID" value="XM_002721513.5"/>
</dbReference>
<dbReference type="InParanoid" id="G1SJP0"/>
<dbReference type="AlphaFoldDB" id="G1SJP0"/>
<evidence type="ECO:0000259" key="3">
    <source>
        <dbReference type="Pfam" id="PF07859"/>
    </source>
</evidence>
<feature type="domain" description="Alpha/beta hydrolase fold-3" evidence="3">
    <location>
        <begin position="114"/>
        <end position="261"/>
    </location>
</feature>
<proteinExistence type="predicted"/>
<dbReference type="GeneID" id="100349449"/>
<evidence type="ECO:0000313" key="5">
    <source>
        <dbReference type="Proteomes" id="UP000001811"/>
    </source>
</evidence>
<evidence type="ECO:0000256" key="1">
    <source>
        <dbReference type="ARBA" id="ARBA00022801"/>
    </source>
</evidence>
<dbReference type="MEROPS" id="S09.A48"/>
<sequence>MVLLWLLLWGLPTFLLGVFLWVVLVHFFTTHIPASMQHPAKVRFLHCLFLYVITLGNILEKLGICPMPKFARFVHDLVIIKKDPKVAVTNLRFGSVPVRLFQPTAPSSGPRRGIIFYHGGGAVFGSLDCYHSLCSFLARETDSVVLSVGYRKLPDYHSPIITKDCLNASIHFLKALDTYGVDPARVVLCGESIGGGAVAVTTQSLVGRPDLPRIRAQVLINPIVQAVNLQLPSFRQNQRVPFLTRKFVVTVVCQYMNIHRSWHRALLTGAFIPPEAWSKYKKWLSSDNIPKRFKTKSHQPSFPAPFNEAAYLEMKHLLDVENSPILAEDEVIAQLPEAFVVSCGNDILRDDALLYRKRLEDQGVPVTWHHAEDGFHGSVILFDKKHLSFPCSQEIMNAVVCYIKGI</sequence>
<dbReference type="Proteomes" id="UP000001811">
    <property type="component" value="Unplaced"/>
</dbReference>
<dbReference type="SMR" id="G1SJP0"/>
<keyword evidence="1" id="KW-0378">Hydrolase</keyword>
<dbReference type="HOGENOM" id="CLU_012494_12_2_1"/>
<feature type="domain" description="Alpha/beta hydrolase fold-3" evidence="3">
    <location>
        <begin position="309"/>
        <end position="378"/>
    </location>
</feature>
<reference evidence="4 5" key="1">
    <citation type="journal article" date="2011" name="Nature">
        <title>A high-resolution map of human evolutionary constraint using 29 mammals.</title>
        <authorList>
            <person name="Lindblad-Toh K."/>
            <person name="Garber M."/>
            <person name="Zuk O."/>
            <person name="Lin M.F."/>
            <person name="Parker B.J."/>
            <person name="Washietl S."/>
            <person name="Kheradpour P."/>
            <person name="Ernst J."/>
            <person name="Jordan G."/>
            <person name="Mauceli E."/>
            <person name="Ward L.D."/>
            <person name="Lowe C.B."/>
            <person name="Holloway A.K."/>
            <person name="Clamp M."/>
            <person name="Gnerre S."/>
            <person name="Alfoldi J."/>
            <person name="Beal K."/>
            <person name="Chang J."/>
            <person name="Clawson H."/>
            <person name="Cuff J."/>
            <person name="Di Palma F."/>
            <person name="Fitzgerald S."/>
            <person name="Flicek P."/>
            <person name="Guttman M."/>
            <person name="Hubisz M.J."/>
            <person name="Jaffe D.B."/>
            <person name="Jungreis I."/>
            <person name="Kent W.J."/>
            <person name="Kostka D."/>
            <person name="Lara M."/>
            <person name="Martins A.L."/>
            <person name="Massingham T."/>
            <person name="Moltke I."/>
            <person name="Raney B.J."/>
            <person name="Rasmussen M.D."/>
            <person name="Robinson J."/>
            <person name="Stark A."/>
            <person name="Vilella A.J."/>
            <person name="Wen J."/>
            <person name="Xie X."/>
            <person name="Zody M.C."/>
            <person name="Baldwin J."/>
            <person name="Bloom T."/>
            <person name="Chin C.W."/>
            <person name="Heiman D."/>
            <person name="Nicol R."/>
            <person name="Nusbaum C."/>
            <person name="Young S."/>
            <person name="Wilkinson J."/>
            <person name="Worley K.C."/>
            <person name="Kovar C.L."/>
            <person name="Muzny D.M."/>
            <person name="Gibbs R.A."/>
            <person name="Cree A."/>
            <person name="Dihn H.H."/>
            <person name="Fowler G."/>
            <person name="Jhangiani S."/>
            <person name="Joshi V."/>
            <person name="Lee S."/>
            <person name="Lewis L.R."/>
            <person name="Nazareth L.V."/>
            <person name="Okwuonu G."/>
            <person name="Santibanez J."/>
            <person name="Warren W.C."/>
            <person name="Mardis E.R."/>
            <person name="Weinstock G.M."/>
            <person name="Wilson R.K."/>
            <person name="Delehaunty K."/>
            <person name="Dooling D."/>
            <person name="Fronik C."/>
            <person name="Fulton L."/>
            <person name="Fulton B."/>
            <person name="Graves T."/>
            <person name="Minx P."/>
            <person name="Sodergren E."/>
            <person name="Birney E."/>
            <person name="Margulies E.H."/>
            <person name="Herrero J."/>
            <person name="Green E.D."/>
            <person name="Haussler D."/>
            <person name="Siepel A."/>
            <person name="Goldman N."/>
            <person name="Pollard K.S."/>
            <person name="Pedersen J.S."/>
            <person name="Lander E.S."/>
            <person name="Kellis M."/>
        </authorList>
    </citation>
    <scope>NUCLEOTIDE SEQUENCE [LARGE SCALE GENOMIC DNA]</scope>
    <source>
        <strain evidence="5">Thorbecke</strain>
    </source>
</reference>
<dbReference type="PANTHER" id="PTHR48081:SF32">
    <property type="entry name" value="ALPHA_BETA HYDROLASE FOLD-3 DOMAIN-CONTAINING PROTEIN"/>
    <property type="match status" value="1"/>
</dbReference>
<evidence type="ECO:0000256" key="2">
    <source>
        <dbReference type="SAM" id="Phobius"/>
    </source>
</evidence>
<dbReference type="InterPro" id="IPR029058">
    <property type="entry name" value="AB_hydrolase_fold"/>
</dbReference>
<dbReference type="InterPro" id="IPR050300">
    <property type="entry name" value="GDXG_lipolytic_enzyme"/>
</dbReference>
<reference evidence="4" key="2">
    <citation type="submission" date="2025-08" db="UniProtKB">
        <authorList>
            <consortium name="Ensembl"/>
        </authorList>
    </citation>
    <scope>IDENTIFICATION</scope>
    <source>
        <strain evidence="4">Thorbecke</strain>
    </source>
</reference>
<dbReference type="Gene3D" id="3.40.50.1820">
    <property type="entry name" value="alpha/beta hydrolase"/>
    <property type="match status" value="1"/>
</dbReference>
<keyword evidence="5" id="KW-1185">Reference proteome</keyword>
<organism evidence="4 5">
    <name type="scientific">Oryctolagus cuniculus</name>
    <name type="common">Rabbit</name>
    <dbReference type="NCBI Taxonomy" id="9986"/>
    <lineage>
        <taxon>Eukaryota</taxon>
        <taxon>Metazoa</taxon>
        <taxon>Chordata</taxon>
        <taxon>Craniata</taxon>
        <taxon>Vertebrata</taxon>
        <taxon>Euteleostomi</taxon>
        <taxon>Mammalia</taxon>
        <taxon>Eutheria</taxon>
        <taxon>Euarchontoglires</taxon>
        <taxon>Glires</taxon>
        <taxon>Lagomorpha</taxon>
        <taxon>Leporidae</taxon>
        <taxon>Oryctolagus</taxon>
    </lineage>
</organism>
<accession>G1SJP0</accession>
<feature type="transmembrane region" description="Helical" evidence="2">
    <location>
        <begin position="40"/>
        <end position="59"/>
    </location>
</feature>
<dbReference type="GeneTree" id="ENSGT00940000157630"/>
<keyword evidence="2" id="KW-0472">Membrane</keyword>
<dbReference type="eggNOG" id="KOG1515">
    <property type="taxonomic scope" value="Eukaryota"/>
</dbReference>
<dbReference type="Ensembl" id="ENSOCUT00000003419.4">
    <property type="protein sequence ID" value="ENSOCUP00000002964.3"/>
    <property type="gene ID" value="ENSOCUG00000003422.4"/>
</dbReference>
<dbReference type="CTD" id="343066"/>
<dbReference type="GO" id="GO:0016787">
    <property type="term" value="F:hydrolase activity"/>
    <property type="evidence" value="ECO:0007669"/>
    <property type="project" value="UniProtKB-KW"/>
</dbReference>
<keyword evidence="2" id="KW-0812">Transmembrane</keyword>
<dbReference type="PANTHER" id="PTHR48081">
    <property type="entry name" value="AB HYDROLASE SUPERFAMILY PROTEIN C4A8.06C"/>
    <property type="match status" value="1"/>
</dbReference>
<protein>
    <recommendedName>
        <fullName evidence="3">Alpha/beta hydrolase fold-3 domain-containing protein</fullName>
    </recommendedName>
</protein>
<gene>
    <name evidence="4" type="primary">AADACL4</name>
</gene>
<dbReference type="SUPFAM" id="SSF53474">
    <property type="entry name" value="alpha/beta-Hydrolases"/>
    <property type="match status" value="1"/>
</dbReference>
<evidence type="ECO:0000313" key="4">
    <source>
        <dbReference type="Ensembl" id="ENSOCUP00000002964.3"/>
    </source>
</evidence>
<dbReference type="Pfam" id="PF07859">
    <property type="entry name" value="Abhydrolase_3"/>
    <property type="match status" value="2"/>
</dbReference>
<dbReference type="STRING" id="9986.ENSOCUP00000002964"/>
<dbReference type="Bgee" id="ENSOCUG00000003422">
    <property type="expression patterns" value="Expressed in zone of skin and 3 other cell types or tissues"/>
</dbReference>
<dbReference type="KEGG" id="ocu:100349449"/>
<dbReference type="PaxDb" id="9986-ENSOCUP00000002964"/>
<dbReference type="OMA" id="MIGYRKL"/>
<feature type="transmembrane region" description="Helical" evidence="2">
    <location>
        <begin position="6"/>
        <end position="28"/>
    </location>
</feature>
<keyword evidence="2" id="KW-1133">Transmembrane helix</keyword>